<comment type="caution">
    <text evidence="2">The sequence shown here is derived from an EMBL/GenBank/DDBJ whole genome shotgun (WGS) entry which is preliminary data.</text>
</comment>
<sequence>MRCETTDHVTDNCPLINGEVEAQANAIGSNNGAGLNYDPVGEITPTFDMEIRQGECMRRKTIGHPKFFKEYGVPAQEYRATPYSDCREIATKPNFVTSWSLLMRPIISNVTGDRKSERTWAKLKFEVIGIFVSKIENYGENQASSYMLSPLRSDESLPASPPKSSPNSPSASKSATTMP</sequence>
<feature type="compositionally biased region" description="Low complexity" evidence="1">
    <location>
        <begin position="165"/>
        <end position="179"/>
    </location>
</feature>
<protein>
    <submittedName>
        <fullName evidence="2">NH(3)-dependent NAD(+) synthetase</fullName>
    </submittedName>
</protein>
<accession>A0A5A7PQK0</accession>
<organism evidence="2 3">
    <name type="scientific">Striga asiatica</name>
    <name type="common">Asiatic witchweed</name>
    <name type="synonym">Buchnera asiatica</name>
    <dbReference type="NCBI Taxonomy" id="4170"/>
    <lineage>
        <taxon>Eukaryota</taxon>
        <taxon>Viridiplantae</taxon>
        <taxon>Streptophyta</taxon>
        <taxon>Embryophyta</taxon>
        <taxon>Tracheophyta</taxon>
        <taxon>Spermatophyta</taxon>
        <taxon>Magnoliopsida</taxon>
        <taxon>eudicotyledons</taxon>
        <taxon>Gunneridae</taxon>
        <taxon>Pentapetalae</taxon>
        <taxon>asterids</taxon>
        <taxon>lamiids</taxon>
        <taxon>Lamiales</taxon>
        <taxon>Orobanchaceae</taxon>
        <taxon>Buchnereae</taxon>
        <taxon>Striga</taxon>
    </lineage>
</organism>
<proteinExistence type="predicted"/>
<reference evidence="3" key="1">
    <citation type="journal article" date="2019" name="Curr. Biol.">
        <title>Genome Sequence of Striga asiatica Provides Insight into the Evolution of Plant Parasitism.</title>
        <authorList>
            <person name="Yoshida S."/>
            <person name="Kim S."/>
            <person name="Wafula E.K."/>
            <person name="Tanskanen J."/>
            <person name="Kim Y.M."/>
            <person name="Honaas L."/>
            <person name="Yang Z."/>
            <person name="Spallek T."/>
            <person name="Conn C.E."/>
            <person name="Ichihashi Y."/>
            <person name="Cheong K."/>
            <person name="Cui S."/>
            <person name="Der J.P."/>
            <person name="Gundlach H."/>
            <person name="Jiao Y."/>
            <person name="Hori C."/>
            <person name="Ishida J.K."/>
            <person name="Kasahara H."/>
            <person name="Kiba T."/>
            <person name="Kim M.S."/>
            <person name="Koo N."/>
            <person name="Laohavisit A."/>
            <person name="Lee Y.H."/>
            <person name="Lumba S."/>
            <person name="McCourt P."/>
            <person name="Mortimer J.C."/>
            <person name="Mutuku J.M."/>
            <person name="Nomura T."/>
            <person name="Sasaki-Sekimoto Y."/>
            <person name="Seto Y."/>
            <person name="Wang Y."/>
            <person name="Wakatake T."/>
            <person name="Sakakibara H."/>
            <person name="Demura T."/>
            <person name="Yamaguchi S."/>
            <person name="Yoneyama K."/>
            <person name="Manabe R.I."/>
            <person name="Nelson D.C."/>
            <person name="Schulman A.H."/>
            <person name="Timko M.P."/>
            <person name="dePamphilis C.W."/>
            <person name="Choi D."/>
            <person name="Shirasu K."/>
        </authorList>
    </citation>
    <scope>NUCLEOTIDE SEQUENCE [LARGE SCALE GENOMIC DNA]</scope>
    <source>
        <strain evidence="3">cv. UVA1</strain>
    </source>
</reference>
<gene>
    <name evidence="2" type="ORF">STAS_10993</name>
</gene>
<name>A0A5A7PQK0_STRAF</name>
<evidence type="ECO:0000256" key="1">
    <source>
        <dbReference type="SAM" id="MobiDB-lite"/>
    </source>
</evidence>
<dbReference type="Proteomes" id="UP000325081">
    <property type="component" value="Unassembled WGS sequence"/>
</dbReference>
<dbReference type="EMBL" id="BKCP01004949">
    <property type="protein sequence ID" value="GER34742.1"/>
    <property type="molecule type" value="Genomic_DNA"/>
</dbReference>
<keyword evidence="3" id="KW-1185">Reference proteome</keyword>
<feature type="region of interest" description="Disordered" evidence="1">
    <location>
        <begin position="149"/>
        <end position="179"/>
    </location>
</feature>
<evidence type="ECO:0000313" key="2">
    <source>
        <dbReference type="EMBL" id="GER34742.1"/>
    </source>
</evidence>
<evidence type="ECO:0000313" key="3">
    <source>
        <dbReference type="Proteomes" id="UP000325081"/>
    </source>
</evidence>
<dbReference type="AlphaFoldDB" id="A0A5A7PQK0"/>